<accession>A0A7S3LT36</accession>
<dbReference type="SMART" id="SM01117">
    <property type="entry name" value="Cyt-b5"/>
    <property type="match status" value="1"/>
</dbReference>
<proteinExistence type="predicted"/>
<dbReference type="InterPro" id="IPR001199">
    <property type="entry name" value="Cyt_B5-like_heme/steroid-bd"/>
</dbReference>
<evidence type="ECO:0000256" key="7">
    <source>
        <dbReference type="ARBA" id="ARBA00023273"/>
    </source>
</evidence>
<dbReference type="PANTHER" id="PTHR21281:SF0">
    <property type="entry name" value="CYTOCHROME B5 DOMAIN-CONTAINING PROTEIN 1"/>
    <property type="match status" value="1"/>
</dbReference>
<evidence type="ECO:0000256" key="9">
    <source>
        <dbReference type="ARBA" id="ARBA00046139"/>
    </source>
</evidence>
<dbReference type="AlphaFoldDB" id="A0A7S3LT36"/>
<sequence length="218" mass="25031">MKYYTAEQVAVHNDASDCWVSLLGKVFDLTKLLNDNKGPLAEPLAKAAGTDISHWFDKETGEPLTHVDPISNLRTYYTPYGRFLHVAPPTDPSGSFSMAHDKPWWSDDQYVIGSLSTNTRKVRFINTLTKQEHVLTVPAEETCEELLTRYLPFNHHAQSYTWKTLDAKTQEMKELDMKQTLVENEVVDESSKFVDLRIKDDYYVPAIYLYFNDDLTVA</sequence>
<comment type="subcellular location">
    <subcellularLocation>
        <location evidence="1">Cytoplasm</location>
        <location evidence="1">Cytoskeleton</location>
        <location evidence="1">Cilium axoneme</location>
    </subcellularLocation>
</comment>
<dbReference type="GO" id="GO:0046872">
    <property type="term" value="F:metal ion binding"/>
    <property type="evidence" value="ECO:0007669"/>
    <property type="project" value="UniProtKB-KW"/>
</dbReference>
<keyword evidence="7" id="KW-0966">Cell projection</keyword>
<dbReference type="SUPFAM" id="SSF55856">
    <property type="entry name" value="Cytochrome b5-like heme/steroid binding domain"/>
    <property type="match status" value="1"/>
</dbReference>
<dbReference type="Pfam" id="PF00173">
    <property type="entry name" value="Cyt-b5"/>
    <property type="match status" value="1"/>
</dbReference>
<name>A0A7S3LT36_9EUKA</name>
<keyword evidence="6" id="KW-0206">Cytoskeleton</keyword>
<dbReference type="EMBL" id="HBIB01038066">
    <property type="protein sequence ID" value="CAE0262504.1"/>
    <property type="molecule type" value="Transcribed_RNA"/>
</dbReference>
<evidence type="ECO:0000256" key="5">
    <source>
        <dbReference type="ARBA" id="ARBA00023004"/>
    </source>
</evidence>
<dbReference type="EMBL" id="HBIB01038063">
    <property type="protein sequence ID" value="CAE0262502.1"/>
    <property type="molecule type" value="Transcribed_RNA"/>
</dbReference>
<evidence type="ECO:0000256" key="4">
    <source>
        <dbReference type="ARBA" id="ARBA00022723"/>
    </source>
</evidence>
<dbReference type="InterPro" id="IPR052320">
    <property type="entry name" value="Cytochrome_b5_domain"/>
</dbReference>
<evidence type="ECO:0000256" key="6">
    <source>
        <dbReference type="ARBA" id="ARBA00023212"/>
    </source>
</evidence>
<keyword evidence="3" id="KW-0349">Heme</keyword>
<gene>
    <name evidence="11" type="ORF">PBIL07802_LOCUS24797</name>
    <name evidence="12" type="ORF">PBIL07802_LOCUS24799</name>
</gene>
<comment type="function">
    <text evidence="9">Radial spoke stalk protein that binds heme under oxidizing conditions. Required for the coordinated beating of multiple cilia maybe by functioning in a redox signaling pathway.</text>
</comment>
<keyword evidence="2" id="KW-0963">Cytoplasm</keyword>
<dbReference type="Gene3D" id="3.10.120.10">
    <property type="entry name" value="Cytochrome b5-like heme/steroid binding domain"/>
    <property type="match status" value="1"/>
</dbReference>
<keyword evidence="4" id="KW-0479">Metal-binding</keyword>
<evidence type="ECO:0000256" key="3">
    <source>
        <dbReference type="ARBA" id="ARBA00022617"/>
    </source>
</evidence>
<evidence type="ECO:0000259" key="10">
    <source>
        <dbReference type="PROSITE" id="PS50255"/>
    </source>
</evidence>
<evidence type="ECO:0000313" key="11">
    <source>
        <dbReference type="EMBL" id="CAE0262502.1"/>
    </source>
</evidence>
<evidence type="ECO:0000256" key="2">
    <source>
        <dbReference type="ARBA" id="ARBA00022490"/>
    </source>
</evidence>
<dbReference type="PANTHER" id="PTHR21281">
    <property type="entry name" value="CYTOCHROME B5 DOMAIN-CONTAINING PROTEIN 1"/>
    <property type="match status" value="1"/>
</dbReference>
<organism evidence="11">
    <name type="scientific">Palpitomonas bilix</name>
    <dbReference type="NCBI Taxonomy" id="652834"/>
    <lineage>
        <taxon>Eukaryota</taxon>
        <taxon>Eukaryota incertae sedis</taxon>
    </lineage>
</organism>
<dbReference type="PROSITE" id="PS50255">
    <property type="entry name" value="CYTOCHROME_B5_2"/>
    <property type="match status" value="1"/>
</dbReference>
<protein>
    <recommendedName>
        <fullName evidence="8">Cytochrome b5 domain-containing protein 1</fullName>
    </recommendedName>
</protein>
<evidence type="ECO:0000313" key="12">
    <source>
        <dbReference type="EMBL" id="CAE0262504.1"/>
    </source>
</evidence>
<dbReference type="GO" id="GO:0005930">
    <property type="term" value="C:axoneme"/>
    <property type="evidence" value="ECO:0007669"/>
    <property type="project" value="UniProtKB-SubCell"/>
</dbReference>
<dbReference type="InterPro" id="IPR036400">
    <property type="entry name" value="Cyt_B5-like_heme/steroid_sf"/>
</dbReference>
<keyword evidence="5" id="KW-0408">Iron</keyword>
<reference evidence="11" key="1">
    <citation type="submission" date="2021-01" db="EMBL/GenBank/DDBJ databases">
        <authorList>
            <person name="Corre E."/>
            <person name="Pelletier E."/>
            <person name="Niang G."/>
            <person name="Scheremetjew M."/>
            <person name="Finn R."/>
            <person name="Kale V."/>
            <person name="Holt S."/>
            <person name="Cochrane G."/>
            <person name="Meng A."/>
            <person name="Brown T."/>
            <person name="Cohen L."/>
        </authorList>
    </citation>
    <scope>NUCLEOTIDE SEQUENCE</scope>
    <source>
        <strain evidence="11">NIES-2562</strain>
    </source>
</reference>
<evidence type="ECO:0000256" key="1">
    <source>
        <dbReference type="ARBA" id="ARBA00004430"/>
    </source>
</evidence>
<evidence type="ECO:0000256" key="8">
    <source>
        <dbReference type="ARBA" id="ARBA00040649"/>
    </source>
</evidence>
<feature type="domain" description="Cytochrome b5 heme-binding" evidence="10">
    <location>
        <begin position="1"/>
        <end position="116"/>
    </location>
</feature>